<dbReference type="EMBL" id="JABCIY010000168">
    <property type="protein sequence ID" value="KAF7190714.1"/>
    <property type="molecule type" value="Genomic_DNA"/>
</dbReference>
<proteinExistence type="predicted"/>
<dbReference type="SUPFAM" id="SSF81383">
    <property type="entry name" value="F-box domain"/>
    <property type="match status" value="1"/>
</dbReference>
<name>A0A8H6RGU0_9PEZI</name>
<accession>A0A8H6RGU0</accession>
<comment type="caution">
    <text evidence="2">The sequence shown here is derived from an EMBL/GenBank/DDBJ whole genome shotgun (WGS) entry which is preliminary data.</text>
</comment>
<dbReference type="AlphaFoldDB" id="A0A8H6RGU0"/>
<gene>
    <name evidence="2" type="ORF">HII31_07873</name>
</gene>
<dbReference type="Pfam" id="PF00646">
    <property type="entry name" value="F-box"/>
    <property type="match status" value="1"/>
</dbReference>
<dbReference type="Gene3D" id="1.20.1280.50">
    <property type="match status" value="1"/>
</dbReference>
<keyword evidence="3" id="KW-1185">Reference proteome</keyword>
<dbReference type="OrthoDB" id="3646734at2759"/>
<organism evidence="2 3">
    <name type="scientific">Pseudocercospora fuligena</name>
    <dbReference type="NCBI Taxonomy" id="685502"/>
    <lineage>
        <taxon>Eukaryota</taxon>
        <taxon>Fungi</taxon>
        <taxon>Dikarya</taxon>
        <taxon>Ascomycota</taxon>
        <taxon>Pezizomycotina</taxon>
        <taxon>Dothideomycetes</taxon>
        <taxon>Dothideomycetidae</taxon>
        <taxon>Mycosphaerellales</taxon>
        <taxon>Mycosphaerellaceae</taxon>
        <taxon>Pseudocercospora</taxon>
    </lineage>
</organism>
<dbReference type="Proteomes" id="UP000660729">
    <property type="component" value="Unassembled WGS sequence"/>
</dbReference>
<reference evidence="2" key="1">
    <citation type="submission" date="2020-04" db="EMBL/GenBank/DDBJ databases">
        <title>Draft genome resource of the tomato pathogen Pseudocercospora fuligena.</title>
        <authorList>
            <person name="Zaccaron A."/>
        </authorList>
    </citation>
    <scope>NUCLEOTIDE SEQUENCE</scope>
    <source>
        <strain evidence="2">PF001</strain>
    </source>
</reference>
<dbReference type="InterPro" id="IPR001810">
    <property type="entry name" value="F-box_dom"/>
</dbReference>
<protein>
    <recommendedName>
        <fullName evidence="1">F-box domain-containing protein</fullName>
    </recommendedName>
</protein>
<feature type="domain" description="F-box" evidence="1">
    <location>
        <begin position="32"/>
        <end position="65"/>
    </location>
</feature>
<sequence length="293" mass="32410">MATTAPTSGDPNGDNALDIQSYTACHNTLGTSELLENILLHLPMRDLLLDQRVCKTWKACIDSSVKLQRGLFFKPAGNIIAHPRLQEGVVIMWSPKNLFVNPLLLDAFGSFNLARDILHLKSKPCSEDRFTRSDASWQKMLLTQPPYSSPDASSGILKAEKELSDDDSPGIAAIKAAIDPEIAMTVPERAQAILNALKEREEDFLGTLPLNIQHTIREALRDAEEQEEDYDLQQALLHMLQGIPNAQALGILLQLSKFILQWYYIHSAVVPVTLSSKLSALPAYESAEQLLGL</sequence>
<evidence type="ECO:0000313" key="2">
    <source>
        <dbReference type="EMBL" id="KAF7190714.1"/>
    </source>
</evidence>
<evidence type="ECO:0000259" key="1">
    <source>
        <dbReference type="Pfam" id="PF00646"/>
    </source>
</evidence>
<dbReference type="InterPro" id="IPR036047">
    <property type="entry name" value="F-box-like_dom_sf"/>
</dbReference>
<evidence type="ECO:0000313" key="3">
    <source>
        <dbReference type="Proteomes" id="UP000660729"/>
    </source>
</evidence>